<protein>
    <recommendedName>
        <fullName evidence="4">HTH CENPB-type domain-containing protein</fullName>
    </recommendedName>
</protein>
<name>A0A9P4QS76_9PLEO</name>
<evidence type="ECO:0000256" key="1">
    <source>
        <dbReference type="SAM" id="MobiDB-lite"/>
    </source>
</evidence>
<dbReference type="OrthoDB" id="5420958at2759"/>
<proteinExistence type="predicted"/>
<evidence type="ECO:0000313" key="2">
    <source>
        <dbReference type="EMBL" id="KAF2729862.1"/>
    </source>
</evidence>
<feature type="compositionally biased region" description="Basic and acidic residues" evidence="1">
    <location>
        <begin position="63"/>
        <end position="78"/>
    </location>
</feature>
<evidence type="ECO:0000313" key="3">
    <source>
        <dbReference type="Proteomes" id="UP000799444"/>
    </source>
</evidence>
<comment type="caution">
    <text evidence="2">The sequence shown here is derived from an EMBL/GenBank/DDBJ whole genome shotgun (WGS) entry which is preliminary data.</text>
</comment>
<reference evidence="2" key="1">
    <citation type="journal article" date="2020" name="Stud. Mycol.">
        <title>101 Dothideomycetes genomes: a test case for predicting lifestyles and emergence of pathogens.</title>
        <authorList>
            <person name="Haridas S."/>
            <person name="Albert R."/>
            <person name="Binder M."/>
            <person name="Bloem J."/>
            <person name="Labutti K."/>
            <person name="Salamov A."/>
            <person name="Andreopoulos B."/>
            <person name="Baker S."/>
            <person name="Barry K."/>
            <person name="Bills G."/>
            <person name="Bluhm B."/>
            <person name="Cannon C."/>
            <person name="Castanera R."/>
            <person name="Culley D."/>
            <person name="Daum C."/>
            <person name="Ezra D."/>
            <person name="Gonzalez J."/>
            <person name="Henrissat B."/>
            <person name="Kuo A."/>
            <person name="Liang C."/>
            <person name="Lipzen A."/>
            <person name="Lutzoni F."/>
            <person name="Magnuson J."/>
            <person name="Mondo S."/>
            <person name="Nolan M."/>
            <person name="Ohm R."/>
            <person name="Pangilinan J."/>
            <person name="Park H.-J."/>
            <person name="Ramirez L."/>
            <person name="Alfaro M."/>
            <person name="Sun H."/>
            <person name="Tritt A."/>
            <person name="Yoshinaga Y."/>
            <person name="Zwiers L.-H."/>
            <person name="Turgeon B."/>
            <person name="Goodwin S."/>
            <person name="Spatafora J."/>
            <person name="Crous P."/>
            <person name="Grigoriev I."/>
        </authorList>
    </citation>
    <scope>NUCLEOTIDE SEQUENCE</scope>
    <source>
        <strain evidence="2">CBS 125425</strain>
    </source>
</reference>
<feature type="non-terminal residue" evidence="2">
    <location>
        <position position="1"/>
    </location>
</feature>
<keyword evidence="3" id="KW-1185">Reference proteome</keyword>
<dbReference type="Proteomes" id="UP000799444">
    <property type="component" value="Unassembled WGS sequence"/>
</dbReference>
<accession>A0A9P4QS76</accession>
<dbReference type="AlphaFoldDB" id="A0A9P4QS76"/>
<organism evidence="2 3">
    <name type="scientific">Polyplosphaeria fusca</name>
    <dbReference type="NCBI Taxonomy" id="682080"/>
    <lineage>
        <taxon>Eukaryota</taxon>
        <taxon>Fungi</taxon>
        <taxon>Dikarya</taxon>
        <taxon>Ascomycota</taxon>
        <taxon>Pezizomycotina</taxon>
        <taxon>Dothideomycetes</taxon>
        <taxon>Pleosporomycetidae</taxon>
        <taxon>Pleosporales</taxon>
        <taxon>Tetraplosphaeriaceae</taxon>
        <taxon>Polyplosphaeria</taxon>
    </lineage>
</organism>
<sequence>KAQSQQYLYPYEENALIEFLLHESMLGKPVRMKHITSLAFSVTRHRPPADRPLKPPGANWAKGLERRRPELVARKNRS</sequence>
<dbReference type="EMBL" id="ML996233">
    <property type="protein sequence ID" value="KAF2729862.1"/>
    <property type="molecule type" value="Genomic_DNA"/>
</dbReference>
<gene>
    <name evidence="2" type="ORF">EJ04DRAFT_446407</name>
</gene>
<evidence type="ECO:0008006" key="4">
    <source>
        <dbReference type="Google" id="ProtNLM"/>
    </source>
</evidence>
<feature type="region of interest" description="Disordered" evidence="1">
    <location>
        <begin position="45"/>
        <end position="78"/>
    </location>
</feature>